<name>X8IWD9_9AGAM</name>
<reference evidence="2" key="1">
    <citation type="journal article" date="2014" name="Genome Announc.">
        <title>Draft genome sequence of the plant-pathogenic soil fungus Rhizoctonia solani anastomosis group 3 strain Rhs1AP.</title>
        <authorList>
            <person name="Cubeta M.A."/>
            <person name="Thomas E."/>
            <person name="Dean R.A."/>
            <person name="Jabaji S."/>
            <person name="Neate S.M."/>
            <person name="Tavantzis S."/>
            <person name="Toda T."/>
            <person name="Vilgalys R."/>
            <person name="Bharathan N."/>
            <person name="Fedorova-Abrams N."/>
            <person name="Pakala S.B."/>
            <person name="Pakala S.M."/>
            <person name="Zafar N."/>
            <person name="Joardar V."/>
            <person name="Losada L."/>
            <person name="Nierman W.C."/>
        </authorList>
    </citation>
    <scope>NUCLEOTIDE SEQUENCE [LARGE SCALE GENOMIC DNA]</scope>
    <source>
        <strain evidence="2">AG-3</strain>
    </source>
</reference>
<evidence type="ECO:0000313" key="1">
    <source>
        <dbReference type="EMBL" id="EUC54040.1"/>
    </source>
</evidence>
<dbReference type="EMBL" id="JATN01000322">
    <property type="protein sequence ID" value="EUC54040.1"/>
    <property type="molecule type" value="Genomic_DNA"/>
</dbReference>
<accession>X8IWD9</accession>
<protein>
    <submittedName>
        <fullName evidence="1">Uncharacterized protein</fullName>
    </submittedName>
</protein>
<organism evidence="1 2">
    <name type="scientific">Rhizoctonia solani AG-3 Rhs1AP</name>
    <dbReference type="NCBI Taxonomy" id="1086054"/>
    <lineage>
        <taxon>Eukaryota</taxon>
        <taxon>Fungi</taxon>
        <taxon>Dikarya</taxon>
        <taxon>Basidiomycota</taxon>
        <taxon>Agaricomycotina</taxon>
        <taxon>Agaricomycetes</taxon>
        <taxon>Cantharellales</taxon>
        <taxon>Ceratobasidiaceae</taxon>
        <taxon>Rhizoctonia</taxon>
    </lineage>
</organism>
<sequence length="163" mass="17524">MPGRHCVLDTLGSARYPRIDQVFARISGEIGAVKWAPKPDPLHSAAEFQTPAVRSTFVDARRSHRLFGSDSNLSIMVLVLPAPERKVADIAMILVNSHPDLTKPLARTGDAFGHGSDLDSCDRANLLARTGDAFGHGSNLDSRQVVLILAMALLPPVDFSSAD</sequence>
<feature type="non-terminal residue" evidence="1">
    <location>
        <position position="163"/>
    </location>
</feature>
<dbReference type="Proteomes" id="UP000030108">
    <property type="component" value="Unassembled WGS sequence"/>
</dbReference>
<comment type="caution">
    <text evidence="1">The sequence shown here is derived from an EMBL/GenBank/DDBJ whole genome shotgun (WGS) entry which is preliminary data.</text>
</comment>
<evidence type="ECO:0000313" key="2">
    <source>
        <dbReference type="Proteomes" id="UP000030108"/>
    </source>
</evidence>
<gene>
    <name evidence="1" type="ORF">RSOL_027700</name>
</gene>
<proteinExistence type="predicted"/>
<dbReference type="AlphaFoldDB" id="X8IWD9"/>